<organism evidence="3 4">
    <name type="scientific">Gordonibacter massiliensis</name>
    <name type="common">ex Traore et al. 2017</name>
    <dbReference type="NCBI Taxonomy" id="1841863"/>
    <lineage>
        <taxon>Bacteria</taxon>
        <taxon>Bacillati</taxon>
        <taxon>Actinomycetota</taxon>
        <taxon>Coriobacteriia</taxon>
        <taxon>Eggerthellales</taxon>
        <taxon>Eggerthellaceae</taxon>
        <taxon>Gordonibacter</taxon>
    </lineage>
</organism>
<reference evidence="3 4" key="1">
    <citation type="submission" date="2020-08" db="EMBL/GenBank/DDBJ databases">
        <authorList>
            <person name="Liu C."/>
            <person name="Sun Q."/>
        </authorList>
    </citation>
    <scope>NUCLEOTIDE SEQUENCE [LARGE SCALE GENOMIC DNA]</scope>
    <source>
        <strain evidence="3 4">N22</strain>
    </source>
</reference>
<feature type="compositionally biased region" description="Gly residues" evidence="1">
    <location>
        <begin position="1"/>
        <end position="70"/>
    </location>
</feature>
<feature type="transmembrane region" description="Helical" evidence="2">
    <location>
        <begin position="357"/>
        <end position="377"/>
    </location>
</feature>
<evidence type="ECO:0000256" key="2">
    <source>
        <dbReference type="SAM" id="Phobius"/>
    </source>
</evidence>
<name>A0A842JC54_9ACTN</name>
<comment type="caution">
    <text evidence="3">The sequence shown here is derived from an EMBL/GenBank/DDBJ whole genome shotgun (WGS) entry which is preliminary data.</text>
</comment>
<feature type="compositionally biased region" description="Low complexity" evidence="1">
    <location>
        <begin position="96"/>
        <end position="108"/>
    </location>
</feature>
<feature type="compositionally biased region" description="Low complexity" evidence="1">
    <location>
        <begin position="420"/>
        <end position="440"/>
    </location>
</feature>
<evidence type="ECO:0008006" key="5">
    <source>
        <dbReference type="Google" id="ProtNLM"/>
    </source>
</evidence>
<gene>
    <name evidence="3" type="ORF">H7313_01775</name>
</gene>
<dbReference type="Proteomes" id="UP000587396">
    <property type="component" value="Unassembled WGS sequence"/>
</dbReference>
<proteinExistence type="predicted"/>
<sequence>MGRSGGGGSGGRSGGGRSGGGFSGGGRSSGGFSGGRSSGGSGGRSLFSGGGSGGSGSGGGSRNRGSGGFNIGPIVPIFINRERRRDSGAPRGADSGYGYPPNGYPPTGSGAPYESTPNAGSGYGAPPYGAPPNGGAPGTYPSSPYPGNAPSYAPPPVGAPSVGTGSTKKGCGCSTILLVLGLLIVLSSVVSLAFSCAGTKIDGTPIVERAPLAATAVVETGYYTDEDGDWVHSPSKLENGLREFYRQTGVQPYVYILPNGTTTSTQELGTLAEQRYDELFSDEGHFLLVFCDDGDGGFNCGYAVGSQARSVMDDAAIDVLADNLDKNYRNYSLDEEEIFSKAFADTAETIMKKDDTVYNAVVSLVTVLVIVLVYVAYRVVRTKKQEKERARQFQEELLRTPLEKFGDQDVEELSRKYEQAPAPASPTAGGAPAPAPSDTAEPPRQPGA</sequence>
<feature type="region of interest" description="Disordered" evidence="1">
    <location>
        <begin position="404"/>
        <end position="448"/>
    </location>
</feature>
<evidence type="ECO:0000313" key="4">
    <source>
        <dbReference type="Proteomes" id="UP000587396"/>
    </source>
</evidence>
<dbReference type="AlphaFoldDB" id="A0A842JC54"/>
<evidence type="ECO:0000256" key="1">
    <source>
        <dbReference type="SAM" id="MobiDB-lite"/>
    </source>
</evidence>
<keyword evidence="2" id="KW-0812">Transmembrane</keyword>
<feature type="region of interest" description="Disordered" evidence="1">
    <location>
        <begin position="1"/>
        <end position="142"/>
    </location>
</feature>
<keyword evidence="2" id="KW-0472">Membrane</keyword>
<feature type="compositionally biased region" description="Basic and acidic residues" evidence="1">
    <location>
        <begin position="404"/>
        <end position="418"/>
    </location>
</feature>
<keyword evidence="4" id="KW-1185">Reference proteome</keyword>
<keyword evidence="2" id="KW-1133">Transmembrane helix</keyword>
<dbReference type="RefSeq" id="WP_185904071.1">
    <property type="nucleotide sequence ID" value="NZ_JACMSE010000001.1"/>
</dbReference>
<protein>
    <recommendedName>
        <fullName evidence="5">TPM domain-containing protein</fullName>
    </recommendedName>
</protein>
<feature type="compositionally biased region" description="Low complexity" evidence="1">
    <location>
        <begin position="117"/>
        <end position="141"/>
    </location>
</feature>
<dbReference type="EMBL" id="JACMSE010000001">
    <property type="protein sequence ID" value="MBC2888081.1"/>
    <property type="molecule type" value="Genomic_DNA"/>
</dbReference>
<evidence type="ECO:0000313" key="3">
    <source>
        <dbReference type="EMBL" id="MBC2888081.1"/>
    </source>
</evidence>
<accession>A0A842JC54</accession>